<evidence type="ECO:0000259" key="1">
    <source>
        <dbReference type="Pfam" id="PF03435"/>
    </source>
</evidence>
<accession>A0ABQ5YSQ1</accession>
<dbReference type="PANTHER" id="PTHR12286:SF5">
    <property type="entry name" value="SACCHAROPINE DEHYDROGENASE-LIKE OXIDOREDUCTASE"/>
    <property type="match status" value="1"/>
</dbReference>
<gene>
    <name evidence="2" type="ORF">GCM10007875_15410</name>
</gene>
<dbReference type="Proteomes" id="UP001156664">
    <property type="component" value="Unassembled WGS sequence"/>
</dbReference>
<keyword evidence="3" id="KW-1185">Reference proteome</keyword>
<protein>
    <submittedName>
        <fullName evidence="2">Saccharopine dehydrogenase</fullName>
    </submittedName>
</protein>
<dbReference type="RefSeq" id="WP_284281036.1">
    <property type="nucleotide sequence ID" value="NZ_BSOJ01000015.1"/>
</dbReference>
<dbReference type="Pfam" id="PF03435">
    <property type="entry name" value="Sacchrp_dh_NADP"/>
    <property type="match status" value="1"/>
</dbReference>
<dbReference type="PANTHER" id="PTHR12286">
    <property type="entry name" value="SACCHAROPINE DEHYDROGENASE-LIKE OXIDOREDUCTASE"/>
    <property type="match status" value="1"/>
</dbReference>
<name>A0ABQ5YSQ1_9BURK</name>
<dbReference type="Gene3D" id="3.40.50.720">
    <property type="entry name" value="NAD(P)-binding Rossmann-like Domain"/>
    <property type="match status" value="1"/>
</dbReference>
<evidence type="ECO:0000313" key="3">
    <source>
        <dbReference type="Proteomes" id="UP001156664"/>
    </source>
</evidence>
<proteinExistence type="predicted"/>
<dbReference type="SUPFAM" id="SSF51735">
    <property type="entry name" value="NAD(P)-binding Rossmann-fold domains"/>
    <property type="match status" value="1"/>
</dbReference>
<comment type="caution">
    <text evidence="2">The sequence shown here is derived from an EMBL/GenBank/DDBJ whole genome shotgun (WGS) entry which is preliminary data.</text>
</comment>
<dbReference type="InterPro" id="IPR051276">
    <property type="entry name" value="Saccharopine_DH-like_oxidrdct"/>
</dbReference>
<evidence type="ECO:0000313" key="2">
    <source>
        <dbReference type="EMBL" id="GLR26451.1"/>
    </source>
</evidence>
<dbReference type="InterPro" id="IPR036291">
    <property type="entry name" value="NAD(P)-bd_dom_sf"/>
</dbReference>
<reference evidence="3" key="1">
    <citation type="journal article" date="2019" name="Int. J. Syst. Evol. Microbiol.">
        <title>The Global Catalogue of Microorganisms (GCM) 10K type strain sequencing project: providing services to taxonomists for standard genome sequencing and annotation.</title>
        <authorList>
            <consortium name="The Broad Institute Genomics Platform"/>
            <consortium name="The Broad Institute Genome Sequencing Center for Infectious Disease"/>
            <person name="Wu L."/>
            <person name="Ma J."/>
        </authorList>
    </citation>
    <scope>NUCLEOTIDE SEQUENCE [LARGE SCALE GENOMIC DNA]</scope>
    <source>
        <strain evidence="3">NBRC 105857</strain>
    </source>
</reference>
<organism evidence="2 3">
    <name type="scientific">Limnobacter litoralis</name>
    <dbReference type="NCBI Taxonomy" id="481366"/>
    <lineage>
        <taxon>Bacteria</taxon>
        <taxon>Pseudomonadati</taxon>
        <taxon>Pseudomonadota</taxon>
        <taxon>Betaproteobacteria</taxon>
        <taxon>Burkholderiales</taxon>
        <taxon>Burkholderiaceae</taxon>
        <taxon>Limnobacter</taxon>
    </lineage>
</organism>
<feature type="domain" description="Saccharopine dehydrogenase NADP binding" evidence="1">
    <location>
        <begin position="9"/>
        <end position="134"/>
    </location>
</feature>
<dbReference type="InterPro" id="IPR005097">
    <property type="entry name" value="Sacchrp_dh_NADP-bd"/>
</dbReference>
<dbReference type="EMBL" id="BSOJ01000015">
    <property type="protein sequence ID" value="GLR26451.1"/>
    <property type="molecule type" value="Genomic_DNA"/>
</dbReference>
<sequence>MKNKKFDFVVFGASSFVGKILTAYLVRQYGQSNDFKWAIAGRSLDKLEALKSELNAANLPALKINASSEADLKLLCEQTRAVASTVGPYALYGNGLVKACAQNGVDYCDLTGEVQWIAGMIEAHEDEAKRSGAKIVHCCGFDSIPSDLGVQYLQEQAVSQFDTPCQQIKMRVRRLKGEFSGGTLASLINVAHELSKDRSLAKKMSNPYYICPEKLPTRQPNVKFAEYDDTAQSWLAPFVMAGINTRVVHRSNALLNYAYGKEFKYDEAMMTGNGTKGRLMATTMALGMGAFLAGVVIPPTRWALERFVIPKPGEGPSPKAQERGHYDLRFYGQTASGKQIQAKVTGDRDPGYGSTGKMLGEAVVCLAMDMQDKPGGFWTPASLMGSNLRTRLEKHAGLSFQIVT</sequence>